<reference evidence="13 14" key="1">
    <citation type="submission" date="2016-12" db="EMBL/GenBank/DDBJ databases">
        <title>Isolation and genomic insights into novel planktonic Zetaproteobacteria from stratified waters of the Chesapeake Bay.</title>
        <authorList>
            <person name="McAllister S.M."/>
            <person name="Kato S."/>
            <person name="Chan C.S."/>
            <person name="Chiu B.K."/>
            <person name="Field E.K."/>
        </authorList>
    </citation>
    <scope>NUCLEOTIDE SEQUENCE [LARGE SCALE GENOMIC DNA]</scope>
    <source>
        <strain evidence="13 14">CP-8</strain>
    </source>
</reference>
<dbReference type="SUPFAM" id="SSF54211">
    <property type="entry name" value="Ribosomal protein S5 domain 2-like"/>
    <property type="match status" value="2"/>
</dbReference>
<evidence type="ECO:0000256" key="9">
    <source>
        <dbReference type="ARBA" id="ARBA00022833"/>
    </source>
</evidence>
<evidence type="ECO:0000313" key="14">
    <source>
        <dbReference type="Proteomes" id="UP000231637"/>
    </source>
</evidence>
<dbReference type="NCBIfam" id="TIGR00325">
    <property type="entry name" value="lpxC"/>
    <property type="match status" value="1"/>
</dbReference>
<comment type="pathway">
    <text evidence="3 12">Glycolipid biosynthesis; lipid IV(A) biosynthesis; lipid IV(A) from (3R)-3-hydroxytetradecanoyl-[acyl-carrier-protein] and UDP-N-acetyl-alpha-D-glucosamine: step 2/6.</text>
</comment>
<keyword evidence="5 12" id="KW-0444">Lipid biosynthesis</keyword>
<dbReference type="EC" id="3.5.1.108" evidence="4 12"/>
<comment type="catalytic activity">
    <reaction evidence="11 12">
        <text>a UDP-3-O-[(3R)-3-hydroxyacyl]-N-acetyl-alpha-D-glucosamine + H2O = a UDP-3-O-[(3R)-3-hydroxyacyl]-alpha-D-glucosamine + acetate</text>
        <dbReference type="Rhea" id="RHEA:67816"/>
        <dbReference type="ChEBI" id="CHEBI:15377"/>
        <dbReference type="ChEBI" id="CHEBI:30089"/>
        <dbReference type="ChEBI" id="CHEBI:137740"/>
        <dbReference type="ChEBI" id="CHEBI:173225"/>
        <dbReference type="EC" id="3.5.1.108"/>
    </reaction>
</comment>
<dbReference type="Pfam" id="PF03331">
    <property type="entry name" value="LpxC"/>
    <property type="match status" value="1"/>
</dbReference>
<feature type="active site" description="Proton donor" evidence="12">
    <location>
        <position position="260"/>
    </location>
</feature>
<evidence type="ECO:0000256" key="2">
    <source>
        <dbReference type="ARBA" id="ARBA00002923"/>
    </source>
</evidence>
<dbReference type="UniPathway" id="UPA00359">
    <property type="reaction ID" value="UER00478"/>
</dbReference>
<feature type="binding site" evidence="12">
    <location>
        <position position="76"/>
    </location>
    <ligand>
        <name>Zn(2+)</name>
        <dbReference type="ChEBI" id="CHEBI:29105"/>
    </ligand>
</feature>
<dbReference type="OrthoDB" id="5289346at2"/>
<evidence type="ECO:0000256" key="5">
    <source>
        <dbReference type="ARBA" id="ARBA00022516"/>
    </source>
</evidence>
<dbReference type="EMBL" id="CP018800">
    <property type="protein sequence ID" value="ATX82681.1"/>
    <property type="molecule type" value="Genomic_DNA"/>
</dbReference>
<dbReference type="GO" id="GO:0016020">
    <property type="term" value="C:membrane"/>
    <property type="evidence" value="ECO:0007669"/>
    <property type="project" value="GOC"/>
</dbReference>
<dbReference type="InterPro" id="IPR004463">
    <property type="entry name" value="UDP-acyl_GlcNac_deAcase"/>
</dbReference>
<evidence type="ECO:0000256" key="11">
    <source>
        <dbReference type="ARBA" id="ARBA00024535"/>
    </source>
</evidence>
<dbReference type="GO" id="GO:0103117">
    <property type="term" value="F:UDP-3-O-acyl-N-acetylglucosamine deacetylase activity"/>
    <property type="evidence" value="ECO:0007669"/>
    <property type="project" value="UniProtKB-UniRule"/>
</dbReference>
<name>A0A2K8L9V0_9PROT</name>
<evidence type="ECO:0000256" key="10">
    <source>
        <dbReference type="ARBA" id="ARBA00023098"/>
    </source>
</evidence>
<sequence length="299" mass="32534">MIAQRTLDHSIRCSGIGLHSGRKINLVLHPADEDTGITFVRSDLGVEIPAKADFVTDTRLCTTIGHDGAQISTIEHLLSAFAGLGVDNARIEVSGPEVPIMDGSSAPFVFLIQCAGIREQSKAKKVLRVLKRVEVEEGDKRCALYPAGGFKISYLLDYDHPLLRKRKVSINFAHQAYTREISRARTFGFLHEVEALQKAGLALGGSLENAIVLDTHRVVNEGGLRYEDECVRHKILDTLGDLSLSGYPIVGAFEGELTGHDMNHKLVTAMLADPSNFRIEELVAEDAAAEEAAGEAQHA</sequence>
<protein>
    <recommendedName>
        <fullName evidence="4 12">UDP-3-O-acyl-N-acetylglucosamine deacetylase</fullName>
        <shortName evidence="12">UDP-3-O-acyl-GlcNAc deacetylase</shortName>
        <ecNumber evidence="4 12">3.5.1.108</ecNumber>
    </recommendedName>
    <alternativeName>
        <fullName evidence="12">UDP-3-O-[R-3-hydroxymyristoyl]-N-acetylglucosamine deacetylase</fullName>
    </alternativeName>
</protein>
<dbReference type="AlphaFoldDB" id="A0A2K8L9V0"/>
<keyword evidence="14" id="KW-1185">Reference proteome</keyword>
<evidence type="ECO:0000256" key="7">
    <source>
        <dbReference type="ARBA" id="ARBA00022723"/>
    </source>
</evidence>
<dbReference type="HAMAP" id="MF_00388">
    <property type="entry name" value="LpxC"/>
    <property type="match status" value="1"/>
</dbReference>
<dbReference type="KEGG" id="mfn:Ga0123462_1838"/>
<feature type="binding site" evidence="12">
    <location>
        <position position="237"/>
    </location>
    <ligand>
        <name>Zn(2+)</name>
        <dbReference type="ChEBI" id="CHEBI:29105"/>
    </ligand>
</feature>
<dbReference type="RefSeq" id="WP_100266003.1">
    <property type="nucleotide sequence ID" value="NZ_CP018800.1"/>
</dbReference>
<proteinExistence type="inferred from homology"/>
<keyword evidence="6 12" id="KW-0441">Lipid A biosynthesis</keyword>
<evidence type="ECO:0000256" key="6">
    <source>
        <dbReference type="ARBA" id="ARBA00022556"/>
    </source>
</evidence>
<evidence type="ECO:0000256" key="12">
    <source>
        <dbReference type="HAMAP-Rule" id="MF_00388"/>
    </source>
</evidence>
<evidence type="ECO:0000256" key="4">
    <source>
        <dbReference type="ARBA" id="ARBA00012745"/>
    </source>
</evidence>
<dbReference type="GO" id="GO:0009245">
    <property type="term" value="P:lipid A biosynthetic process"/>
    <property type="evidence" value="ECO:0007669"/>
    <property type="project" value="UniProtKB-UniRule"/>
</dbReference>
<keyword evidence="10 12" id="KW-0443">Lipid metabolism</keyword>
<keyword evidence="7 12" id="KW-0479">Metal-binding</keyword>
<comment type="function">
    <text evidence="2 12">Catalyzes the hydrolysis of UDP-3-O-myristoyl-N-acetylglucosamine to form UDP-3-O-myristoylglucosamine and acetate, the committed step in lipid A biosynthesis.</text>
</comment>
<keyword evidence="9 12" id="KW-0862">Zinc</keyword>
<feature type="binding site" evidence="12">
    <location>
        <position position="233"/>
    </location>
    <ligand>
        <name>Zn(2+)</name>
        <dbReference type="ChEBI" id="CHEBI:29105"/>
    </ligand>
</feature>
<dbReference type="PANTHER" id="PTHR33694:SF1">
    <property type="entry name" value="UDP-3-O-ACYL-N-ACETYLGLUCOSAMINE DEACETYLASE 1, MITOCHONDRIAL-RELATED"/>
    <property type="match status" value="1"/>
</dbReference>
<comment type="cofactor">
    <cofactor evidence="1 12">
        <name>Zn(2+)</name>
        <dbReference type="ChEBI" id="CHEBI:29105"/>
    </cofactor>
</comment>
<evidence type="ECO:0000256" key="8">
    <source>
        <dbReference type="ARBA" id="ARBA00022801"/>
    </source>
</evidence>
<dbReference type="InterPro" id="IPR011334">
    <property type="entry name" value="UDP-acyl_GlcNac_deAcase_C"/>
</dbReference>
<evidence type="ECO:0000313" key="13">
    <source>
        <dbReference type="EMBL" id="ATX82681.1"/>
    </source>
</evidence>
<accession>A0A2K8L9V0</accession>
<dbReference type="InterPro" id="IPR020568">
    <property type="entry name" value="Ribosomal_Su5_D2-typ_SF"/>
</dbReference>
<evidence type="ECO:0000256" key="1">
    <source>
        <dbReference type="ARBA" id="ARBA00001947"/>
    </source>
</evidence>
<organism evidence="13 14">
    <name type="scientific">Mariprofundus ferrinatatus</name>
    <dbReference type="NCBI Taxonomy" id="1921087"/>
    <lineage>
        <taxon>Bacteria</taxon>
        <taxon>Pseudomonadati</taxon>
        <taxon>Pseudomonadota</taxon>
        <taxon>Candidatius Mariprofundia</taxon>
        <taxon>Mariprofundales</taxon>
        <taxon>Mariprofundaceae</taxon>
        <taxon>Mariprofundus</taxon>
    </lineage>
</organism>
<dbReference type="Proteomes" id="UP000231637">
    <property type="component" value="Chromosome"/>
</dbReference>
<gene>
    <name evidence="12" type="primary">lpxC</name>
    <name evidence="13" type="ORF">Ga0123462_1838</name>
</gene>
<evidence type="ECO:0000256" key="3">
    <source>
        <dbReference type="ARBA" id="ARBA00005002"/>
    </source>
</evidence>
<dbReference type="InterPro" id="IPR015870">
    <property type="entry name" value="UDP-acyl_N-AcGlcN_deAcase_N"/>
</dbReference>
<keyword evidence="8 12" id="KW-0378">Hydrolase</keyword>
<comment type="similarity">
    <text evidence="12">Belongs to the LpxC family.</text>
</comment>
<dbReference type="PANTHER" id="PTHR33694">
    <property type="entry name" value="UDP-3-O-ACYL-N-ACETYLGLUCOSAMINE DEACETYLASE 1, MITOCHONDRIAL-RELATED"/>
    <property type="match status" value="1"/>
</dbReference>
<dbReference type="GO" id="GO:0046872">
    <property type="term" value="F:metal ion binding"/>
    <property type="evidence" value="ECO:0007669"/>
    <property type="project" value="UniProtKB-KW"/>
</dbReference>
<dbReference type="Gene3D" id="3.30.230.20">
    <property type="entry name" value="lpxc deacetylase, domain 1"/>
    <property type="match status" value="1"/>
</dbReference>
<dbReference type="Gene3D" id="3.30.1700.10">
    <property type="entry name" value="lpxc deacetylase, domain 2"/>
    <property type="match status" value="1"/>
</dbReference>